<dbReference type="PANTHER" id="PTHR31297">
    <property type="entry name" value="GLUCAN ENDO-1,6-BETA-GLUCOSIDASE B"/>
    <property type="match status" value="1"/>
</dbReference>
<feature type="domain" description="Glycoside hydrolase family 5" evidence="8">
    <location>
        <begin position="79"/>
        <end position="337"/>
    </location>
</feature>
<evidence type="ECO:0000313" key="10">
    <source>
        <dbReference type="Proteomes" id="UP000261905"/>
    </source>
</evidence>
<evidence type="ECO:0000256" key="7">
    <source>
        <dbReference type="RuleBase" id="RU361153"/>
    </source>
</evidence>
<keyword evidence="2 7" id="KW-0378">Hydrolase</keyword>
<evidence type="ECO:0000256" key="4">
    <source>
        <dbReference type="ARBA" id="ARBA00023277"/>
    </source>
</evidence>
<dbReference type="Gene3D" id="3.20.20.80">
    <property type="entry name" value="Glycosidases"/>
    <property type="match status" value="1"/>
</dbReference>
<evidence type="ECO:0000256" key="1">
    <source>
        <dbReference type="ARBA" id="ARBA00005641"/>
    </source>
</evidence>
<evidence type="ECO:0000256" key="2">
    <source>
        <dbReference type="ARBA" id="ARBA00022801"/>
    </source>
</evidence>
<organism evidence="9 10">
    <name type="scientific">Paenibacillus paeoniae</name>
    <dbReference type="NCBI Taxonomy" id="2292705"/>
    <lineage>
        <taxon>Bacteria</taxon>
        <taxon>Bacillati</taxon>
        <taxon>Bacillota</taxon>
        <taxon>Bacilli</taxon>
        <taxon>Bacillales</taxon>
        <taxon>Paenibacillaceae</taxon>
        <taxon>Paenibacillus</taxon>
    </lineage>
</organism>
<dbReference type="GO" id="GO:0030245">
    <property type="term" value="P:cellulose catabolic process"/>
    <property type="evidence" value="ECO:0007669"/>
    <property type="project" value="UniProtKB-KW"/>
</dbReference>
<evidence type="ECO:0000256" key="6">
    <source>
        <dbReference type="ARBA" id="ARBA00023326"/>
    </source>
</evidence>
<dbReference type="AlphaFoldDB" id="A0A371PFL2"/>
<evidence type="ECO:0000259" key="8">
    <source>
        <dbReference type="Pfam" id="PF00150"/>
    </source>
</evidence>
<comment type="caution">
    <text evidence="9">The sequence shown here is derived from an EMBL/GenBank/DDBJ whole genome shotgun (WGS) entry which is preliminary data.</text>
</comment>
<comment type="similarity">
    <text evidence="1 7">Belongs to the glycosyl hydrolase 5 (cellulase A) family.</text>
</comment>
<keyword evidence="10" id="KW-1185">Reference proteome</keyword>
<accession>A0A371PFL2</accession>
<keyword evidence="4" id="KW-0119">Carbohydrate metabolism</keyword>
<dbReference type="GO" id="GO:0005576">
    <property type="term" value="C:extracellular region"/>
    <property type="evidence" value="ECO:0007669"/>
    <property type="project" value="TreeGrafter"/>
</dbReference>
<keyword evidence="5 7" id="KW-0326">Glycosidase</keyword>
<dbReference type="Proteomes" id="UP000261905">
    <property type="component" value="Unassembled WGS sequence"/>
</dbReference>
<sequence>MTGGKSILTVDKKREVTGFVRADGKVLRNGAGEAFILRGVGFGSWLLPEGYMWRFPNEGDRPRRIEGMIENLVGPEKAEQFWSSYYYRYIAEEDIARIADEGFNSVRLPINSRFLMSSDSGQATNSLTSYREDRLVLLDRVIDWCRMYGLYVILDLHGAPGGQTGTNIDDSEFDRPDLFTDEIHWRQTVDIWRMLATRYRDDWIIAGYDLLNEPLPEWFSSHNDKVMPLYREIVQAIREVDQRHMIILEGVHWSTDWSIFEEAFGDNPIDGNVLLQFHKYWNNPDTESIVQYLELRDKWNVPIFMGEGGENNKDWYTGAFQLFEDHRISWNFWTWKKLDTTNSPCSIPRPEGWELLIDYLQGGEKPDSVTAERILWDYLNHMRLAHCDYFPEVVRALLRRAPVRIPAIFYGYKGEGASYGFGSDSGRALDDTSSTGFRIGDRTNIRFVDSELPAATFAHGGGEEWEQDQWLCVEMADGDWLSYDFIGDDHDSDAELTLQLKLQAAGGSGELRLTLDGELAGHLVMTDEKWYTTDKIELGNVKPGDHHLSLHCSGGSIRAKWLLLEKK</sequence>
<gene>
    <name evidence="9" type="ORF">DX130_13730</name>
</gene>
<reference evidence="9 10" key="1">
    <citation type="submission" date="2018-08" db="EMBL/GenBank/DDBJ databases">
        <title>Paenibacillus sp. M4BSY-1, whole genome shotgun sequence.</title>
        <authorList>
            <person name="Tuo L."/>
        </authorList>
    </citation>
    <scope>NUCLEOTIDE SEQUENCE [LARGE SCALE GENOMIC DNA]</scope>
    <source>
        <strain evidence="9 10">M4BSY-1</strain>
    </source>
</reference>
<evidence type="ECO:0000256" key="3">
    <source>
        <dbReference type="ARBA" id="ARBA00023001"/>
    </source>
</evidence>
<evidence type="ECO:0000313" key="9">
    <source>
        <dbReference type="EMBL" id="REK74729.1"/>
    </source>
</evidence>
<dbReference type="EMBL" id="QUBQ01000002">
    <property type="protein sequence ID" value="REK74729.1"/>
    <property type="molecule type" value="Genomic_DNA"/>
</dbReference>
<keyword evidence="3" id="KW-0136">Cellulose degradation</keyword>
<dbReference type="InterPro" id="IPR050386">
    <property type="entry name" value="Glycosyl_hydrolase_5"/>
</dbReference>
<dbReference type="PANTHER" id="PTHR31297:SF41">
    <property type="entry name" value="ENDOGLUCANASE, PUTATIVE (AFU_ORTHOLOGUE AFUA_5G01830)-RELATED"/>
    <property type="match status" value="1"/>
</dbReference>
<name>A0A371PFL2_9BACL</name>
<dbReference type="SUPFAM" id="SSF51445">
    <property type="entry name" value="(Trans)glycosidases"/>
    <property type="match status" value="1"/>
</dbReference>
<keyword evidence="6" id="KW-0624">Polysaccharide degradation</keyword>
<proteinExistence type="inferred from homology"/>
<dbReference type="Pfam" id="PF00150">
    <property type="entry name" value="Cellulase"/>
    <property type="match status" value="1"/>
</dbReference>
<dbReference type="GO" id="GO:0009986">
    <property type="term" value="C:cell surface"/>
    <property type="evidence" value="ECO:0007669"/>
    <property type="project" value="TreeGrafter"/>
</dbReference>
<evidence type="ECO:0000256" key="5">
    <source>
        <dbReference type="ARBA" id="ARBA00023295"/>
    </source>
</evidence>
<dbReference type="OrthoDB" id="9800475at2"/>
<dbReference type="GO" id="GO:0008422">
    <property type="term" value="F:beta-glucosidase activity"/>
    <property type="evidence" value="ECO:0007669"/>
    <property type="project" value="TreeGrafter"/>
</dbReference>
<protein>
    <submittedName>
        <fullName evidence="9">Glycoside hydrolase family 5 protein</fullName>
    </submittedName>
</protein>
<dbReference type="InterPro" id="IPR001547">
    <property type="entry name" value="Glyco_hydro_5"/>
</dbReference>
<dbReference type="InterPro" id="IPR017853">
    <property type="entry name" value="GH"/>
</dbReference>